<dbReference type="EMBL" id="JBBPBN010000013">
    <property type="protein sequence ID" value="KAK9026833.1"/>
    <property type="molecule type" value="Genomic_DNA"/>
</dbReference>
<dbReference type="PANTHER" id="PTHR31728:SF5">
    <property type="entry name" value="OS07G0540200 PROTEIN"/>
    <property type="match status" value="1"/>
</dbReference>
<gene>
    <name evidence="1" type="ORF">V6N11_039665</name>
</gene>
<dbReference type="PRINTS" id="PR02051">
    <property type="entry name" value="PROTEINF175"/>
</dbReference>
<dbReference type="InterPro" id="IPR023238">
    <property type="entry name" value="FAM175"/>
</dbReference>
<evidence type="ECO:0000313" key="1">
    <source>
        <dbReference type="EMBL" id="KAK9026833.1"/>
    </source>
</evidence>
<evidence type="ECO:0000313" key="2">
    <source>
        <dbReference type="Proteomes" id="UP001396334"/>
    </source>
</evidence>
<accession>A0ABR2SNF3</accession>
<keyword evidence="2" id="KW-1185">Reference proteome</keyword>
<organism evidence="1 2">
    <name type="scientific">Hibiscus sabdariffa</name>
    <name type="common">roselle</name>
    <dbReference type="NCBI Taxonomy" id="183260"/>
    <lineage>
        <taxon>Eukaryota</taxon>
        <taxon>Viridiplantae</taxon>
        <taxon>Streptophyta</taxon>
        <taxon>Embryophyta</taxon>
        <taxon>Tracheophyta</taxon>
        <taxon>Spermatophyta</taxon>
        <taxon>Magnoliopsida</taxon>
        <taxon>eudicotyledons</taxon>
        <taxon>Gunneridae</taxon>
        <taxon>Pentapetalae</taxon>
        <taxon>rosids</taxon>
        <taxon>malvids</taxon>
        <taxon>Malvales</taxon>
        <taxon>Malvaceae</taxon>
        <taxon>Malvoideae</taxon>
        <taxon>Hibiscus</taxon>
    </lineage>
</organism>
<dbReference type="Proteomes" id="UP001396334">
    <property type="component" value="Unassembled WGS sequence"/>
</dbReference>
<evidence type="ECO:0008006" key="3">
    <source>
        <dbReference type="Google" id="ProtNLM"/>
    </source>
</evidence>
<dbReference type="Pfam" id="PF21125">
    <property type="entry name" value="MPN_2A_DUB_like"/>
    <property type="match status" value="1"/>
</dbReference>
<dbReference type="CDD" id="cd23656">
    <property type="entry name" value="Abraxas_plant"/>
    <property type="match status" value="1"/>
</dbReference>
<dbReference type="PRINTS" id="PR02054">
    <property type="entry name" value="FAM175PLANT"/>
</dbReference>
<proteinExistence type="predicted"/>
<protein>
    <recommendedName>
        <fullName evidence="3">BRCA1-A complex subunit Abraxas</fullName>
    </recommendedName>
</protein>
<reference evidence="1 2" key="1">
    <citation type="journal article" date="2024" name="G3 (Bethesda)">
        <title>Genome assembly of Hibiscus sabdariffa L. provides insights into metabolisms of medicinal natural products.</title>
        <authorList>
            <person name="Kim T."/>
        </authorList>
    </citation>
    <scope>NUCLEOTIDE SEQUENCE [LARGE SCALE GENOMIC DNA]</scope>
    <source>
        <strain evidence="1">TK-2024</strain>
        <tissue evidence="1">Old leaves</tissue>
    </source>
</reference>
<dbReference type="InterPro" id="IPR023241">
    <property type="entry name" value="FAM175_plant"/>
</dbReference>
<name>A0ABR2SNF3_9ROSI</name>
<sequence>MTMGLGDHKLAVSGPTLASMIQRLSSSTADVDGLLFGHVTYIAPSTLPDDPSQASPDSQLLATISGFLCFPSLLSFYDSHGRVDPSRLSSTTPLIGWFSSRRKTPLRPSMREFSVTRSLSSTPSLSLPIQNSDPESLFAPSIFLLFTTPLQDQFIQTNQYRAFHFQSSRPCFNPLSVDVVNIGPAFRGHYGSFSPTSVLPFLSCELRSLTPMNEDRNEETLIGMKQAEKDQSLLDTCAEGMQVGRLSRLIGPEATNYTSGLEDLYEKMLLKTESLARLVEASSAKVLEQENHNRKLRYKLARSVGVE</sequence>
<comment type="caution">
    <text evidence="1">The sequence shown here is derived from an EMBL/GenBank/DDBJ whole genome shotgun (WGS) entry which is preliminary data.</text>
</comment>
<dbReference type="PANTHER" id="PTHR31728">
    <property type="entry name" value="ABRAXAS FAMILY MEMBER"/>
    <property type="match status" value="1"/>
</dbReference>